<dbReference type="AlphaFoldDB" id="A0A645HYX1"/>
<accession>A0A645HYX1</accession>
<reference evidence="1" key="1">
    <citation type="submission" date="2019-08" db="EMBL/GenBank/DDBJ databases">
        <authorList>
            <person name="Kucharzyk K."/>
            <person name="Murdoch R.W."/>
            <person name="Higgins S."/>
            <person name="Loffler F."/>
        </authorList>
    </citation>
    <scope>NUCLEOTIDE SEQUENCE</scope>
</reference>
<comment type="caution">
    <text evidence="1">The sequence shown here is derived from an EMBL/GenBank/DDBJ whole genome shotgun (WGS) entry which is preliminary data.</text>
</comment>
<dbReference type="EMBL" id="VSSQ01102987">
    <property type="protein sequence ID" value="MPN44110.1"/>
    <property type="molecule type" value="Genomic_DNA"/>
</dbReference>
<gene>
    <name evidence="1" type="ORF">SDC9_191671</name>
</gene>
<proteinExistence type="predicted"/>
<evidence type="ECO:0000313" key="1">
    <source>
        <dbReference type="EMBL" id="MPN44110.1"/>
    </source>
</evidence>
<organism evidence="1">
    <name type="scientific">bioreactor metagenome</name>
    <dbReference type="NCBI Taxonomy" id="1076179"/>
    <lineage>
        <taxon>unclassified sequences</taxon>
        <taxon>metagenomes</taxon>
        <taxon>ecological metagenomes</taxon>
    </lineage>
</organism>
<name>A0A645HYX1_9ZZZZ</name>
<protein>
    <submittedName>
        <fullName evidence="1">Uncharacterized protein</fullName>
    </submittedName>
</protein>
<sequence>MAAQFGLVVAPELLDRLPEIFPQASGRDIKGLAKLVAKYCSQKQVAAGEAVFRRCSMFRALEQAE</sequence>